<feature type="compositionally biased region" description="Acidic residues" evidence="1">
    <location>
        <begin position="71"/>
        <end position="82"/>
    </location>
</feature>
<protein>
    <submittedName>
        <fullName evidence="2">Uncharacterized protein</fullName>
    </submittedName>
</protein>
<dbReference type="GeneID" id="18932156"/>
<dbReference type="KEGG" id="mlr:MELLADRAFT_72655"/>
<sequence length="122" mass="13263">MANLPLRSFPQNFINTVSTAKTAPRYMSKRPILSITIPGPDAVLSRTENEVSCFSPDSPDSPDPEVMIDSTSDEESESEEAEAQTWISSPASESKRASCCLVTQETGTSVQTQCWPTRATTC</sequence>
<evidence type="ECO:0000313" key="2">
    <source>
        <dbReference type="EMBL" id="EGG02908.1"/>
    </source>
</evidence>
<dbReference type="Proteomes" id="UP000001072">
    <property type="component" value="Unassembled WGS sequence"/>
</dbReference>
<feature type="region of interest" description="Disordered" evidence="1">
    <location>
        <begin position="46"/>
        <end position="90"/>
    </location>
</feature>
<dbReference type="RefSeq" id="XP_007413701.1">
    <property type="nucleotide sequence ID" value="XM_007413639.1"/>
</dbReference>
<name>F4RX60_MELLP</name>
<organism evidence="3">
    <name type="scientific">Melampsora larici-populina (strain 98AG31 / pathotype 3-4-7)</name>
    <name type="common">Poplar leaf rust fungus</name>
    <dbReference type="NCBI Taxonomy" id="747676"/>
    <lineage>
        <taxon>Eukaryota</taxon>
        <taxon>Fungi</taxon>
        <taxon>Dikarya</taxon>
        <taxon>Basidiomycota</taxon>
        <taxon>Pucciniomycotina</taxon>
        <taxon>Pucciniomycetes</taxon>
        <taxon>Pucciniales</taxon>
        <taxon>Melampsoraceae</taxon>
        <taxon>Melampsora</taxon>
    </lineage>
</organism>
<dbReference type="EMBL" id="GL883127">
    <property type="protein sequence ID" value="EGG02908.1"/>
    <property type="molecule type" value="Genomic_DNA"/>
</dbReference>
<keyword evidence="3" id="KW-1185">Reference proteome</keyword>
<reference evidence="3" key="1">
    <citation type="journal article" date="2011" name="Proc. Natl. Acad. Sci. U.S.A.">
        <title>Obligate biotrophy features unraveled by the genomic analysis of rust fungi.</title>
        <authorList>
            <person name="Duplessis S."/>
            <person name="Cuomo C.A."/>
            <person name="Lin Y.-C."/>
            <person name="Aerts A."/>
            <person name="Tisserant E."/>
            <person name="Veneault-Fourrey C."/>
            <person name="Joly D.L."/>
            <person name="Hacquard S."/>
            <person name="Amselem J."/>
            <person name="Cantarel B.L."/>
            <person name="Chiu R."/>
            <person name="Coutinho P.M."/>
            <person name="Feau N."/>
            <person name="Field M."/>
            <person name="Frey P."/>
            <person name="Gelhaye E."/>
            <person name="Goldberg J."/>
            <person name="Grabherr M.G."/>
            <person name="Kodira C.D."/>
            <person name="Kohler A."/>
            <person name="Kuees U."/>
            <person name="Lindquist E.A."/>
            <person name="Lucas S.M."/>
            <person name="Mago R."/>
            <person name="Mauceli E."/>
            <person name="Morin E."/>
            <person name="Murat C."/>
            <person name="Pangilinan J.L."/>
            <person name="Park R."/>
            <person name="Pearson M."/>
            <person name="Quesneville H."/>
            <person name="Rouhier N."/>
            <person name="Sakthikumar S."/>
            <person name="Salamov A.A."/>
            <person name="Schmutz J."/>
            <person name="Selles B."/>
            <person name="Shapiro H."/>
            <person name="Tanguay P."/>
            <person name="Tuskan G.A."/>
            <person name="Henrissat B."/>
            <person name="Van de Peer Y."/>
            <person name="Rouze P."/>
            <person name="Ellis J.G."/>
            <person name="Dodds P.N."/>
            <person name="Schein J.E."/>
            <person name="Zhong S."/>
            <person name="Hamelin R.C."/>
            <person name="Grigoriev I.V."/>
            <person name="Szabo L.J."/>
            <person name="Martin F."/>
        </authorList>
    </citation>
    <scope>NUCLEOTIDE SEQUENCE [LARGE SCALE GENOMIC DNA]</scope>
    <source>
        <strain evidence="3">98AG31 / pathotype 3-4-7</strain>
    </source>
</reference>
<dbReference type="HOGENOM" id="CLU_2027239_0_0_1"/>
<accession>F4RX60</accession>
<dbReference type="AlphaFoldDB" id="F4RX60"/>
<evidence type="ECO:0000256" key="1">
    <source>
        <dbReference type="SAM" id="MobiDB-lite"/>
    </source>
</evidence>
<dbReference type="OrthoDB" id="2499848at2759"/>
<evidence type="ECO:0000313" key="3">
    <source>
        <dbReference type="Proteomes" id="UP000001072"/>
    </source>
</evidence>
<gene>
    <name evidence="2" type="ORF">MELLADRAFT_72655</name>
</gene>
<proteinExistence type="predicted"/>
<dbReference type="VEuPathDB" id="FungiDB:MELLADRAFT_72655"/>
<dbReference type="InParanoid" id="F4RX60"/>